<dbReference type="EMBL" id="JARKIF010000006">
    <property type="protein sequence ID" value="KAJ7636730.1"/>
    <property type="molecule type" value="Genomic_DNA"/>
</dbReference>
<keyword evidence="3" id="KW-1185">Reference proteome</keyword>
<feature type="transmembrane region" description="Helical" evidence="1">
    <location>
        <begin position="67"/>
        <end position="85"/>
    </location>
</feature>
<evidence type="ECO:0000313" key="3">
    <source>
        <dbReference type="Proteomes" id="UP001221142"/>
    </source>
</evidence>
<evidence type="ECO:0000256" key="1">
    <source>
        <dbReference type="SAM" id="Phobius"/>
    </source>
</evidence>
<feature type="transmembrane region" description="Helical" evidence="1">
    <location>
        <begin position="234"/>
        <end position="255"/>
    </location>
</feature>
<keyword evidence="1" id="KW-1133">Transmembrane helix</keyword>
<protein>
    <submittedName>
        <fullName evidence="2">Uncharacterized protein</fullName>
    </submittedName>
</protein>
<feature type="transmembrane region" description="Helical" evidence="1">
    <location>
        <begin position="31"/>
        <end position="55"/>
    </location>
</feature>
<gene>
    <name evidence="2" type="ORF">FB45DRAFT_449330</name>
</gene>
<name>A0AAD7C1N8_9AGAR</name>
<proteinExistence type="predicted"/>
<feature type="transmembrane region" description="Helical" evidence="1">
    <location>
        <begin position="139"/>
        <end position="163"/>
    </location>
</feature>
<dbReference type="AlphaFoldDB" id="A0AAD7C1N8"/>
<keyword evidence="1" id="KW-0812">Transmembrane</keyword>
<keyword evidence="1" id="KW-0472">Membrane</keyword>
<feature type="transmembrane region" description="Helical" evidence="1">
    <location>
        <begin position="193"/>
        <end position="214"/>
    </location>
</feature>
<comment type="caution">
    <text evidence="2">The sequence shown here is derived from an EMBL/GenBank/DDBJ whole genome shotgun (WGS) entry which is preliminary data.</text>
</comment>
<sequence>MTFSFTAGLPALTFFPRSGDAGTQSPDHDTLINVFVALQMIGLIGSVALVLTTTLSSRAPRTPTWQNFFTSWIISTISYSLLLFAGQLRSRDPPFGVCLAQAGLIYGTPSLAAATTFGLVVQIWFSTQSLTAKKIPHERIWTLAILVLPYLVLFSMVLASWVIGSNNPELVKLIGSGMYCHIGPTGALGKVSATIVTILLLPTLVFEVLICVSLRRNWSTFRRMKNSLSIVLRVIIFSVIGVLAIVLSAIFVFSANEDHGASVNIVLALIPVLAVIVFSSQRDIISVWMFWRPREGRTLGSSSSSKTAEQV</sequence>
<organism evidence="2 3">
    <name type="scientific">Roridomyces roridus</name>
    <dbReference type="NCBI Taxonomy" id="1738132"/>
    <lineage>
        <taxon>Eukaryota</taxon>
        <taxon>Fungi</taxon>
        <taxon>Dikarya</taxon>
        <taxon>Basidiomycota</taxon>
        <taxon>Agaricomycotina</taxon>
        <taxon>Agaricomycetes</taxon>
        <taxon>Agaricomycetidae</taxon>
        <taxon>Agaricales</taxon>
        <taxon>Marasmiineae</taxon>
        <taxon>Mycenaceae</taxon>
        <taxon>Roridomyces</taxon>
    </lineage>
</organism>
<dbReference type="Proteomes" id="UP001221142">
    <property type="component" value="Unassembled WGS sequence"/>
</dbReference>
<accession>A0AAD7C1N8</accession>
<feature type="transmembrane region" description="Helical" evidence="1">
    <location>
        <begin position="105"/>
        <end position="127"/>
    </location>
</feature>
<feature type="transmembrane region" description="Helical" evidence="1">
    <location>
        <begin position="261"/>
        <end position="279"/>
    </location>
</feature>
<evidence type="ECO:0000313" key="2">
    <source>
        <dbReference type="EMBL" id="KAJ7636730.1"/>
    </source>
</evidence>
<reference evidence="2" key="1">
    <citation type="submission" date="2023-03" db="EMBL/GenBank/DDBJ databases">
        <title>Massive genome expansion in bonnet fungi (Mycena s.s.) driven by repeated elements and novel gene families across ecological guilds.</title>
        <authorList>
            <consortium name="Lawrence Berkeley National Laboratory"/>
            <person name="Harder C.B."/>
            <person name="Miyauchi S."/>
            <person name="Viragh M."/>
            <person name="Kuo A."/>
            <person name="Thoen E."/>
            <person name="Andreopoulos B."/>
            <person name="Lu D."/>
            <person name="Skrede I."/>
            <person name="Drula E."/>
            <person name="Henrissat B."/>
            <person name="Morin E."/>
            <person name="Kohler A."/>
            <person name="Barry K."/>
            <person name="LaButti K."/>
            <person name="Morin E."/>
            <person name="Salamov A."/>
            <person name="Lipzen A."/>
            <person name="Mereny Z."/>
            <person name="Hegedus B."/>
            <person name="Baldrian P."/>
            <person name="Stursova M."/>
            <person name="Weitz H."/>
            <person name="Taylor A."/>
            <person name="Grigoriev I.V."/>
            <person name="Nagy L.G."/>
            <person name="Martin F."/>
            <person name="Kauserud H."/>
        </authorList>
    </citation>
    <scope>NUCLEOTIDE SEQUENCE</scope>
    <source>
        <strain evidence="2">9284</strain>
    </source>
</reference>